<dbReference type="PROSITE" id="PS50994">
    <property type="entry name" value="INTEGRASE"/>
    <property type="match status" value="1"/>
</dbReference>
<dbReference type="Gene3D" id="3.30.420.10">
    <property type="entry name" value="Ribonuclease H-like superfamily/Ribonuclease H"/>
    <property type="match status" value="1"/>
</dbReference>
<dbReference type="SUPFAM" id="SSF53098">
    <property type="entry name" value="Ribonuclease H-like"/>
    <property type="match status" value="1"/>
</dbReference>
<dbReference type="InterPro" id="IPR036397">
    <property type="entry name" value="RNaseH_sf"/>
</dbReference>
<name>A0A151UC73_CAJCA</name>
<reference evidence="2 3" key="1">
    <citation type="journal article" date="2012" name="Nat. Biotechnol.">
        <title>Draft genome sequence of pigeonpea (Cajanus cajan), an orphan legume crop of resource-poor farmers.</title>
        <authorList>
            <person name="Varshney R.K."/>
            <person name="Chen W."/>
            <person name="Li Y."/>
            <person name="Bharti A.K."/>
            <person name="Saxena R.K."/>
            <person name="Schlueter J.A."/>
            <person name="Donoghue M.T."/>
            <person name="Azam S."/>
            <person name="Fan G."/>
            <person name="Whaley A.M."/>
            <person name="Farmer A.D."/>
            <person name="Sheridan J."/>
            <person name="Iwata A."/>
            <person name="Tuteja R."/>
            <person name="Penmetsa R.V."/>
            <person name="Wu W."/>
            <person name="Upadhyaya H.D."/>
            <person name="Yang S.P."/>
            <person name="Shah T."/>
            <person name="Saxena K.B."/>
            <person name="Michael T."/>
            <person name="McCombie W.R."/>
            <person name="Yang B."/>
            <person name="Zhang G."/>
            <person name="Yang H."/>
            <person name="Wang J."/>
            <person name="Spillane C."/>
            <person name="Cook D.R."/>
            <person name="May G.D."/>
            <person name="Xu X."/>
            <person name="Jackson S.A."/>
        </authorList>
    </citation>
    <scope>NUCLEOTIDE SEQUENCE [LARGE SCALE GENOMIC DNA]</scope>
    <source>
        <strain evidence="3">cv. Asha</strain>
    </source>
</reference>
<dbReference type="Gramene" id="C.cajan_20527.t">
    <property type="protein sequence ID" value="C.cajan_20527.t.cds1"/>
    <property type="gene ID" value="C.cajan_20527"/>
</dbReference>
<dbReference type="InterPro" id="IPR025724">
    <property type="entry name" value="GAG-pre-integrase_dom"/>
</dbReference>
<sequence>MTNNVAAFSNVTNYSNNLQIHIVDGNNLPIITIGDISSSLTNAYVSPDLITNLISVGQLVDNNCKVEFSKSGCLVQDQHSRIMIAKGPKVGCHFPLYSSMSQCSFLSFISCNFAIVSFQTWHKRLGHPNCNVLHDLMKSSVLGIQNFPSLSVVQFDCLFCKLDKSKILPFSVHQSNINHPFEMIHSDLWGITPVISHAHYECFITFIDDYNRFTWVYFLYSKTNAFFALKFFHAYVNTKFLSKIKILHVDNGGNTHLIYFNSFGRKMVYYPKGHVLPYPHLSS</sequence>
<organism evidence="2 3">
    <name type="scientific">Cajanus cajan</name>
    <name type="common">Pigeon pea</name>
    <name type="synonym">Cajanus indicus</name>
    <dbReference type="NCBI Taxonomy" id="3821"/>
    <lineage>
        <taxon>Eukaryota</taxon>
        <taxon>Viridiplantae</taxon>
        <taxon>Streptophyta</taxon>
        <taxon>Embryophyta</taxon>
        <taxon>Tracheophyta</taxon>
        <taxon>Spermatophyta</taxon>
        <taxon>Magnoliopsida</taxon>
        <taxon>eudicotyledons</taxon>
        <taxon>Gunneridae</taxon>
        <taxon>Pentapetalae</taxon>
        <taxon>rosids</taxon>
        <taxon>fabids</taxon>
        <taxon>Fabales</taxon>
        <taxon>Fabaceae</taxon>
        <taxon>Papilionoideae</taxon>
        <taxon>50 kb inversion clade</taxon>
        <taxon>NPAAA clade</taxon>
        <taxon>indigoferoid/millettioid clade</taxon>
        <taxon>Phaseoleae</taxon>
        <taxon>Cajanus</taxon>
    </lineage>
</organism>
<dbReference type="PANTHER" id="PTHR42648:SF26">
    <property type="entry name" value="INTEGRASE CATALYTIC DOMAIN-CONTAINING PROTEIN"/>
    <property type="match status" value="1"/>
</dbReference>
<dbReference type="GO" id="GO:0003676">
    <property type="term" value="F:nucleic acid binding"/>
    <property type="evidence" value="ECO:0007669"/>
    <property type="project" value="InterPro"/>
</dbReference>
<dbReference type="Proteomes" id="UP000075243">
    <property type="component" value="Chromosome 1"/>
</dbReference>
<accession>A0A151UC73</accession>
<keyword evidence="3" id="KW-1185">Reference proteome</keyword>
<dbReference type="InterPro" id="IPR012337">
    <property type="entry name" value="RNaseH-like_sf"/>
</dbReference>
<dbReference type="PANTHER" id="PTHR42648">
    <property type="entry name" value="TRANSPOSASE, PUTATIVE-RELATED"/>
    <property type="match status" value="1"/>
</dbReference>
<protein>
    <submittedName>
        <fullName evidence="2">Retrovirus-related Pol polyprotein from transposon TNT 1-94</fullName>
    </submittedName>
</protein>
<dbReference type="EMBL" id="CM003603">
    <property type="protein sequence ID" value="KYP76879.1"/>
    <property type="molecule type" value="Genomic_DNA"/>
</dbReference>
<dbReference type="InterPro" id="IPR001584">
    <property type="entry name" value="Integrase_cat-core"/>
</dbReference>
<dbReference type="GO" id="GO:0015074">
    <property type="term" value="P:DNA integration"/>
    <property type="evidence" value="ECO:0007669"/>
    <property type="project" value="InterPro"/>
</dbReference>
<dbReference type="Pfam" id="PF13976">
    <property type="entry name" value="gag_pre-integrs"/>
    <property type="match status" value="1"/>
</dbReference>
<evidence type="ECO:0000313" key="2">
    <source>
        <dbReference type="EMBL" id="KYP76879.1"/>
    </source>
</evidence>
<dbReference type="InterPro" id="IPR039537">
    <property type="entry name" value="Retrotran_Ty1/copia-like"/>
</dbReference>
<evidence type="ECO:0000313" key="3">
    <source>
        <dbReference type="Proteomes" id="UP000075243"/>
    </source>
</evidence>
<gene>
    <name evidence="2" type="ORF">KK1_021141</name>
</gene>
<feature type="domain" description="Integrase catalytic" evidence="1">
    <location>
        <begin position="176"/>
        <end position="283"/>
    </location>
</feature>
<dbReference type="AlphaFoldDB" id="A0A151UC73"/>
<evidence type="ECO:0000259" key="1">
    <source>
        <dbReference type="PROSITE" id="PS50994"/>
    </source>
</evidence>
<dbReference type="STRING" id="3821.A0A151UC73"/>
<proteinExistence type="predicted"/>